<reference evidence="9 10" key="1">
    <citation type="submission" date="2019-09" db="EMBL/GenBank/DDBJ databases">
        <title>Nitrincola iocasae sp. nov., a bacterium isolated from the sediment collected at a cold seep field in South China Sea.</title>
        <authorList>
            <person name="Zhang H."/>
            <person name="Wang H."/>
            <person name="Li C."/>
        </authorList>
    </citation>
    <scope>NUCLEOTIDE SEQUENCE [LARGE SCALE GENOMIC DNA]</scope>
    <source>
        <strain evidence="9 10">KXZD1103</strain>
    </source>
</reference>
<keyword evidence="2 7" id="KW-0732">Signal</keyword>
<evidence type="ECO:0000256" key="5">
    <source>
        <dbReference type="PIRNR" id="PIRNR001488"/>
    </source>
</evidence>
<dbReference type="PANTHER" id="PTHR35891:SF2">
    <property type="entry name" value="THIOL:DISULFIDE INTERCHANGE PROTEIN DSBA"/>
    <property type="match status" value="1"/>
</dbReference>
<keyword evidence="3 5" id="KW-1015">Disulfide bond</keyword>
<dbReference type="PIRSF" id="PIRSF001488">
    <property type="entry name" value="Tdi_protein"/>
    <property type="match status" value="1"/>
</dbReference>
<dbReference type="PANTHER" id="PTHR35891">
    <property type="entry name" value="THIOL:DISULFIDE INTERCHANGE PROTEIN DSBA"/>
    <property type="match status" value="1"/>
</dbReference>
<feature type="disulfide bond" description="Redox-active" evidence="6">
    <location>
        <begin position="58"/>
        <end position="61"/>
    </location>
</feature>
<name>A0A5J6LIS2_9GAMM</name>
<sequence length="214" mass="23867">MLKKLLAVTAFALIPFTSAIAQTDSGYEAGVHYQELPSAVTTSDPEKVEVVAVFGYPCPHCANLEPMLSSWAQQQSSEDLDFKHLPVVFSRNWEPFARAYYVAELSGKVEETHQAMFDAVHVQNTSLRSVDDFAGFYSAYGIEEDEFNKLYDSFAVDTRLKQGQARLRAYQITAVPAMVVNGKYQITGAMAGSNSEMLKVVNYLIEKERAELNE</sequence>
<evidence type="ECO:0000256" key="1">
    <source>
        <dbReference type="ARBA" id="ARBA00005791"/>
    </source>
</evidence>
<dbReference type="GO" id="GO:0016491">
    <property type="term" value="F:oxidoreductase activity"/>
    <property type="evidence" value="ECO:0007669"/>
    <property type="project" value="InterPro"/>
</dbReference>
<keyword evidence="10" id="KW-1185">Reference proteome</keyword>
<proteinExistence type="inferred from homology"/>
<evidence type="ECO:0000256" key="7">
    <source>
        <dbReference type="SAM" id="SignalP"/>
    </source>
</evidence>
<organism evidence="9 10">
    <name type="scientific">Nitrincola iocasae</name>
    <dbReference type="NCBI Taxonomy" id="2614693"/>
    <lineage>
        <taxon>Bacteria</taxon>
        <taxon>Pseudomonadati</taxon>
        <taxon>Pseudomonadota</taxon>
        <taxon>Gammaproteobacteria</taxon>
        <taxon>Oceanospirillales</taxon>
        <taxon>Oceanospirillaceae</taxon>
        <taxon>Nitrincola</taxon>
    </lineage>
</organism>
<keyword evidence="4" id="KW-0676">Redox-active center</keyword>
<feature type="domain" description="DSBA-like thioredoxin" evidence="8">
    <location>
        <begin position="86"/>
        <end position="189"/>
    </location>
</feature>
<comment type="subcellular location">
    <subcellularLocation>
        <location evidence="5">Periplasm</location>
    </subcellularLocation>
</comment>
<evidence type="ECO:0000256" key="4">
    <source>
        <dbReference type="ARBA" id="ARBA00023284"/>
    </source>
</evidence>
<dbReference type="Gene3D" id="3.40.30.10">
    <property type="entry name" value="Glutaredoxin"/>
    <property type="match status" value="1"/>
</dbReference>
<dbReference type="RefSeq" id="WP_151058415.1">
    <property type="nucleotide sequence ID" value="NZ_CP044222.1"/>
</dbReference>
<dbReference type="EMBL" id="CP044222">
    <property type="protein sequence ID" value="QEW08216.1"/>
    <property type="molecule type" value="Genomic_DNA"/>
</dbReference>
<evidence type="ECO:0000259" key="8">
    <source>
        <dbReference type="Pfam" id="PF01323"/>
    </source>
</evidence>
<gene>
    <name evidence="9" type="ORF">F5I99_17925</name>
</gene>
<dbReference type="InterPro" id="IPR036249">
    <property type="entry name" value="Thioredoxin-like_sf"/>
</dbReference>
<feature type="signal peptide" evidence="7">
    <location>
        <begin position="1"/>
        <end position="21"/>
    </location>
</feature>
<dbReference type="GO" id="GO:0042597">
    <property type="term" value="C:periplasmic space"/>
    <property type="evidence" value="ECO:0007669"/>
    <property type="project" value="UniProtKB-SubCell"/>
</dbReference>
<comment type="similarity">
    <text evidence="1">Belongs to the thioredoxin family. DsbA subfamily.</text>
</comment>
<dbReference type="SUPFAM" id="SSF52833">
    <property type="entry name" value="Thioredoxin-like"/>
    <property type="match status" value="1"/>
</dbReference>
<dbReference type="CDD" id="cd03019">
    <property type="entry name" value="DsbA_DsbA"/>
    <property type="match status" value="1"/>
</dbReference>
<dbReference type="InterPro" id="IPR023205">
    <property type="entry name" value="DsbA/DsbL"/>
</dbReference>
<accession>A0A5J6LIS2</accession>
<dbReference type="KEGG" id="nik:F5I99_17925"/>
<keyword evidence="5" id="KW-0574">Periplasm</keyword>
<evidence type="ECO:0000256" key="3">
    <source>
        <dbReference type="ARBA" id="ARBA00023157"/>
    </source>
</evidence>
<feature type="chain" id="PRO_5023869704" description="Thiol:disulfide interchange protein" evidence="7">
    <location>
        <begin position="22"/>
        <end position="214"/>
    </location>
</feature>
<protein>
    <recommendedName>
        <fullName evidence="5">Thiol:disulfide interchange protein</fullName>
    </recommendedName>
</protein>
<dbReference type="InterPro" id="IPR001853">
    <property type="entry name" value="DSBA-like_thioredoxin_dom"/>
</dbReference>
<dbReference type="AlphaFoldDB" id="A0A5J6LIS2"/>
<evidence type="ECO:0000313" key="10">
    <source>
        <dbReference type="Proteomes" id="UP000325606"/>
    </source>
</evidence>
<evidence type="ECO:0000256" key="2">
    <source>
        <dbReference type="ARBA" id="ARBA00022729"/>
    </source>
</evidence>
<evidence type="ECO:0000256" key="6">
    <source>
        <dbReference type="PIRSR" id="PIRSR001488-1"/>
    </source>
</evidence>
<dbReference type="Proteomes" id="UP000325606">
    <property type="component" value="Chromosome"/>
</dbReference>
<dbReference type="InterPro" id="IPR050824">
    <property type="entry name" value="Thiol_disulfide_DsbA"/>
</dbReference>
<evidence type="ECO:0000313" key="9">
    <source>
        <dbReference type="EMBL" id="QEW08216.1"/>
    </source>
</evidence>
<dbReference type="Pfam" id="PF01323">
    <property type="entry name" value="DSBA"/>
    <property type="match status" value="1"/>
</dbReference>